<reference evidence="1" key="1">
    <citation type="journal article" date="2012" name="Nature">
        <title>The tomato genome sequence provides insights into fleshy fruit evolution.</title>
        <authorList>
            <consortium name="Tomato Genome Consortium"/>
        </authorList>
    </citation>
    <scope>NUCLEOTIDE SEQUENCE [LARGE SCALE GENOMIC DNA]</scope>
    <source>
        <strain evidence="1">cv. Heinz 1706</strain>
    </source>
</reference>
<keyword evidence="2" id="KW-1185">Reference proteome</keyword>
<dbReference type="GO" id="GO:0004842">
    <property type="term" value="F:ubiquitin-protein transferase activity"/>
    <property type="evidence" value="ECO:0007669"/>
    <property type="project" value="InterPro"/>
</dbReference>
<dbReference type="Gramene" id="Solyc09g059813.1.1">
    <property type="protein sequence ID" value="Solyc09g059813.1.1"/>
    <property type="gene ID" value="Solyc09g059813.1"/>
</dbReference>
<dbReference type="InterPro" id="IPR035983">
    <property type="entry name" value="Hect_E3_ubiquitin_ligase"/>
</dbReference>
<dbReference type="InParanoid" id="A0A3Q7I2B2"/>
<sequence length="113" mass="13342">MGVELIFLLKIGKYIHITIDTKKMIIKYRGLVRYSYFVTIVDGMSAEKKKNTSFLLDFNKGSTFRGTLESCEHLPFAQTCLYLLRVSPYFNRVMMQTRPNMITQEHIGWLQHW</sequence>
<evidence type="ECO:0000313" key="2">
    <source>
        <dbReference type="Proteomes" id="UP000004994"/>
    </source>
</evidence>
<dbReference type="PaxDb" id="4081-Solyc09g059810.1.1"/>
<dbReference type="SUPFAM" id="SSF56204">
    <property type="entry name" value="Hect, E3 ligase catalytic domain"/>
    <property type="match status" value="1"/>
</dbReference>
<dbReference type="EnsemblPlants" id="Solyc09g059813.1.1">
    <property type="protein sequence ID" value="Solyc09g059813.1.1"/>
    <property type="gene ID" value="Solyc09g059813.1"/>
</dbReference>
<evidence type="ECO:0000313" key="1">
    <source>
        <dbReference type="EnsemblPlants" id="Solyc09g059813.1.1"/>
    </source>
</evidence>
<accession>A0A3Q7I2B2</accession>
<dbReference type="Proteomes" id="UP000004994">
    <property type="component" value="Chromosome 9"/>
</dbReference>
<proteinExistence type="predicted"/>
<dbReference type="AlphaFoldDB" id="A0A3Q7I2B2"/>
<organism evidence="1">
    <name type="scientific">Solanum lycopersicum</name>
    <name type="common">Tomato</name>
    <name type="synonym">Lycopersicon esculentum</name>
    <dbReference type="NCBI Taxonomy" id="4081"/>
    <lineage>
        <taxon>Eukaryota</taxon>
        <taxon>Viridiplantae</taxon>
        <taxon>Streptophyta</taxon>
        <taxon>Embryophyta</taxon>
        <taxon>Tracheophyta</taxon>
        <taxon>Spermatophyta</taxon>
        <taxon>Magnoliopsida</taxon>
        <taxon>eudicotyledons</taxon>
        <taxon>Gunneridae</taxon>
        <taxon>Pentapetalae</taxon>
        <taxon>asterids</taxon>
        <taxon>lamiids</taxon>
        <taxon>Solanales</taxon>
        <taxon>Solanaceae</taxon>
        <taxon>Solanoideae</taxon>
        <taxon>Solaneae</taxon>
        <taxon>Solanum</taxon>
        <taxon>Solanum subgen. Lycopersicon</taxon>
    </lineage>
</organism>
<name>A0A3Q7I2B2_SOLLC</name>
<protein>
    <submittedName>
        <fullName evidence="1">Uncharacterized protein</fullName>
    </submittedName>
</protein>
<reference evidence="1" key="2">
    <citation type="submission" date="2019-01" db="UniProtKB">
        <authorList>
            <consortium name="EnsemblPlants"/>
        </authorList>
    </citation>
    <scope>IDENTIFICATION</scope>
    <source>
        <strain evidence="1">cv. Heinz 1706</strain>
    </source>
</reference>